<feature type="region of interest" description="Disordered" evidence="1">
    <location>
        <begin position="93"/>
        <end position="149"/>
    </location>
</feature>
<dbReference type="EMBL" id="LJIJ01002706">
    <property type="protein sequence ID" value="ODM89356.1"/>
    <property type="molecule type" value="Genomic_DNA"/>
</dbReference>
<dbReference type="Proteomes" id="UP000094527">
    <property type="component" value="Unassembled WGS sequence"/>
</dbReference>
<accession>A0A1D2M8P1</accession>
<protein>
    <submittedName>
        <fullName evidence="2">Uncharacterized protein</fullName>
    </submittedName>
</protein>
<evidence type="ECO:0000313" key="3">
    <source>
        <dbReference type="Proteomes" id="UP000094527"/>
    </source>
</evidence>
<sequence>MEPQLCRSCEVIVSKFYETFKQLSKLQRKLTRMEEELRGKIHESKDKAIDSKTGKIRSQVVLMAETPPETGDNTLDIEYAFIKVECQDNQDDFNGTKVFSQDSTPEEESHDFNSNEQTPPQFKSPLKKAQEQRNTGGARSRMIHPWKPSVSDGSRCPKCKKELSSIKDHTNRYRHILNCGQTFKCPFCPFLYAQR</sequence>
<evidence type="ECO:0000313" key="2">
    <source>
        <dbReference type="EMBL" id="ODM89356.1"/>
    </source>
</evidence>
<evidence type="ECO:0000256" key="1">
    <source>
        <dbReference type="SAM" id="MobiDB-lite"/>
    </source>
</evidence>
<name>A0A1D2M8P1_ORCCI</name>
<dbReference type="AlphaFoldDB" id="A0A1D2M8P1"/>
<reference evidence="2 3" key="1">
    <citation type="journal article" date="2016" name="Genome Biol. Evol.">
        <title>Gene Family Evolution Reflects Adaptation to Soil Environmental Stressors in the Genome of the Collembolan Orchesella cincta.</title>
        <authorList>
            <person name="Faddeeva-Vakhrusheva A."/>
            <person name="Derks M.F."/>
            <person name="Anvar S.Y."/>
            <person name="Agamennone V."/>
            <person name="Suring W."/>
            <person name="Smit S."/>
            <person name="van Straalen N.M."/>
            <person name="Roelofs D."/>
        </authorList>
    </citation>
    <scope>NUCLEOTIDE SEQUENCE [LARGE SCALE GENOMIC DNA]</scope>
    <source>
        <tissue evidence="2">Mixed pool</tissue>
    </source>
</reference>
<gene>
    <name evidence="2" type="ORF">Ocin01_17326</name>
</gene>
<comment type="caution">
    <text evidence="2">The sequence shown here is derived from an EMBL/GenBank/DDBJ whole genome shotgun (WGS) entry which is preliminary data.</text>
</comment>
<proteinExistence type="predicted"/>
<keyword evidence="3" id="KW-1185">Reference proteome</keyword>
<feature type="compositionally biased region" description="Polar residues" evidence="1">
    <location>
        <begin position="112"/>
        <end position="121"/>
    </location>
</feature>
<organism evidence="2 3">
    <name type="scientific">Orchesella cincta</name>
    <name type="common">Springtail</name>
    <name type="synonym">Podura cincta</name>
    <dbReference type="NCBI Taxonomy" id="48709"/>
    <lineage>
        <taxon>Eukaryota</taxon>
        <taxon>Metazoa</taxon>
        <taxon>Ecdysozoa</taxon>
        <taxon>Arthropoda</taxon>
        <taxon>Hexapoda</taxon>
        <taxon>Collembola</taxon>
        <taxon>Entomobryomorpha</taxon>
        <taxon>Entomobryoidea</taxon>
        <taxon>Orchesellidae</taxon>
        <taxon>Orchesellinae</taxon>
        <taxon>Orchesella</taxon>
    </lineage>
</organism>